<dbReference type="GO" id="GO:0004729">
    <property type="term" value="F:oxygen-dependent protoporphyrinogen oxidase activity"/>
    <property type="evidence" value="ECO:0007669"/>
    <property type="project" value="UniProtKB-UniRule"/>
</dbReference>
<dbReference type="Gene3D" id="3.50.50.60">
    <property type="entry name" value="FAD/NAD(P)-binding domain"/>
    <property type="match status" value="1"/>
</dbReference>
<comment type="cofactor">
    <cofactor evidence="2 11">
        <name>FAD</name>
        <dbReference type="ChEBI" id="CHEBI:57692"/>
    </cofactor>
</comment>
<dbReference type="Pfam" id="PF01593">
    <property type="entry name" value="Amino_oxidase"/>
    <property type="match status" value="1"/>
</dbReference>
<evidence type="ECO:0000256" key="7">
    <source>
        <dbReference type="ARBA" id="ARBA00022630"/>
    </source>
</evidence>
<dbReference type="PANTHER" id="PTHR42923:SF3">
    <property type="entry name" value="PROTOPORPHYRINOGEN OXIDASE"/>
    <property type="match status" value="1"/>
</dbReference>
<evidence type="ECO:0000256" key="10">
    <source>
        <dbReference type="ARBA" id="ARBA00023133"/>
    </source>
</evidence>
<evidence type="ECO:0000256" key="1">
    <source>
        <dbReference type="ARBA" id="ARBA00001755"/>
    </source>
</evidence>
<dbReference type="SUPFAM" id="SSF51905">
    <property type="entry name" value="FAD/NAD(P)-binding domain"/>
    <property type="match status" value="1"/>
</dbReference>
<keyword evidence="14" id="KW-1185">Reference proteome</keyword>
<dbReference type="InterPro" id="IPR050464">
    <property type="entry name" value="Zeta_carotene_desat/Oxidored"/>
</dbReference>
<keyword evidence="11" id="KW-0963">Cytoplasm</keyword>
<sequence length="485" mass="53651">MEAETQKIVIIGGGIAGMTTAFYLQKNIHERNLPMEIKLVEASHRLGGKMQTVIRDGFTIERGPDSFLARKTSMIRLAKEVGMEHQLVPNATGKSFVLANEELHSMPGGSIMGIPTEIGPFITTGLFSIPGKLRAALDFILPRSESEKDQALGGFFRRRLGNEVVENLIEPLLSGIYAGDIDQMSLMSTFPQFYEVEQKYRSLILGMKKAAPVQPKKPENNDKKNGGFLTFKTGLQSFAEAIEAKLNPDSILKGHRVEKITKTNKGYEIYLNNGETLFAHCIVAATPHKITQSMFSQYSFFDPFKSVPATSVATVALAFPKEAIQHDIDGTGFVVSRNSDYSITACTWTHKKWLHSAPEGKALLRCYVGRAGDETIVDLSDDQITKIVLDDLKKTMDITMNPDFVVVSRWKNSMPQYTVGHKQRLETINKHLKEELPGVFLAGASYGGVGVPDCIDQGEAAVKAVLDFLNENSTIGRFEREKLEA</sequence>
<evidence type="ECO:0000313" key="13">
    <source>
        <dbReference type="EMBL" id="CRK83532.1"/>
    </source>
</evidence>
<evidence type="ECO:0000256" key="3">
    <source>
        <dbReference type="ARBA" id="ARBA00004744"/>
    </source>
</evidence>
<evidence type="ECO:0000256" key="6">
    <source>
        <dbReference type="ARBA" id="ARBA00019046"/>
    </source>
</evidence>
<keyword evidence="10 11" id="KW-0350">Heme biosynthesis</keyword>
<protein>
    <recommendedName>
        <fullName evidence="6 11">Coproporphyrinogen III oxidase</fullName>
        <ecNumber evidence="5 11">1.3.3.15</ecNumber>
    </recommendedName>
</protein>
<dbReference type="NCBIfam" id="NF008845">
    <property type="entry name" value="PRK11883.1-5"/>
    <property type="match status" value="1"/>
</dbReference>
<comment type="subcellular location">
    <subcellularLocation>
        <location evidence="11">Cytoplasm</location>
    </subcellularLocation>
</comment>
<gene>
    <name evidence="13" type="ORF">BN000_03503</name>
</gene>
<dbReference type="FunFam" id="1.10.3110.10:FF:000001">
    <property type="entry name" value="Protoporphyrinogen oxidase"/>
    <property type="match status" value="1"/>
</dbReference>
<comment type="function">
    <text evidence="11">Involved in coproporphyrin-dependent heme b biosynthesis. Catalyzes the oxidation of coproporphyrinogen III to coproporphyrin III.</text>
</comment>
<dbReference type="SUPFAM" id="SSF54373">
    <property type="entry name" value="FAD-linked reductases, C-terminal domain"/>
    <property type="match status" value="1"/>
</dbReference>
<dbReference type="UniPathway" id="UPA00252"/>
<evidence type="ECO:0000256" key="2">
    <source>
        <dbReference type="ARBA" id="ARBA00001974"/>
    </source>
</evidence>
<dbReference type="InterPro" id="IPR004572">
    <property type="entry name" value="Protoporphyrinogen_oxidase"/>
</dbReference>
<organism evidence="13 14">
    <name type="scientific">Neobacillus massiliamazoniensis</name>
    <dbReference type="NCBI Taxonomy" id="1499688"/>
    <lineage>
        <taxon>Bacteria</taxon>
        <taxon>Bacillati</taxon>
        <taxon>Bacillota</taxon>
        <taxon>Bacilli</taxon>
        <taxon>Bacillales</taxon>
        <taxon>Bacillaceae</taxon>
        <taxon>Neobacillus</taxon>
    </lineage>
</organism>
<evidence type="ECO:0000256" key="5">
    <source>
        <dbReference type="ARBA" id="ARBA00012402"/>
    </source>
</evidence>
<evidence type="ECO:0000259" key="12">
    <source>
        <dbReference type="Pfam" id="PF01593"/>
    </source>
</evidence>
<keyword evidence="7 11" id="KW-0285">Flavoprotein</keyword>
<dbReference type="GO" id="GO:0005737">
    <property type="term" value="C:cytoplasm"/>
    <property type="evidence" value="ECO:0007669"/>
    <property type="project" value="UniProtKB-SubCell"/>
</dbReference>
<feature type="domain" description="Amine oxidase" evidence="12">
    <location>
        <begin position="15"/>
        <end position="466"/>
    </location>
</feature>
<dbReference type="InterPro" id="IPR036188">
    <property type="entry name" value="FAD/NAD-bd_sf"/>
</dbReference>
<dbReference type="EMBL" id="CVRB01000003">
    <property type="protein sequence ID" value="CRK83532.1"/>
    <property type="molecule type" value="Genomic_DNA"/>
</dbReference>
<proteinExistence type="inferred from homology"/>
<keyword evidence="8 11" id="KW-0274">FAD</keyword>
<comment type="pathway">
    <text evidence="3 11">Porphyrin-containing compound metabolism; protoheme biosynthesis.</text>
</comment>
<dbReference type="EC" id="1.3.3.15" evidence="5 11"/>
<reference evidence="14" key="1">
    <citation type="submission" date="2015-05" db="EMBL/GenBank/DDBJ databases">
        <authorList>
            <person name="Urmite Genomes"/>
        </authorList>
    </citation>
    <scope>NUCLEOTIDE SEQUENCE [LARGE SCALE GENOMIC DNA]</scope>
    <source>
        <strain evidence="14">LF1</strain>
    </source>
</reference>
<dbReference type="OrthoDB" id="9805195at2"/>
<keyword evidence="9 11" id="KW-0560">Oxidoreductase</keyword>
<dbReference type="NCBIfam" id="TIGR00562">
    <property type="entry name" value="proto_IX_ox"/>
    <property type="match status" value="1"/>
</dbReference>
<evidence type="ECO:0000256" key="8">
    <source>
        <dbReference type="ARBA" id="ARBA00022827"/>
    </source>
</evidence>
<dbReference type="InterPro" id="IPR002937">
    <property type="entry name" value="Amino_oxidase"/>
</dbReference>
<dbReference type="STRING" id="1499688.BN000_03503"/>
<accession>A0A0U1P093</accession>
<comment type="catalytic activity">
    <reaction evidence="1">
        <text>coproporphyrinogen III + 3 O2 = coproporphyrin III + 3 H2O2</text>
        <dbReference type="Rhea" id="RHEA:43436"/>
        <dbReference type="ChEBI" id="CHEBI:15379"/>
        <dbReference type="ChEBI" id="CHEBI:16240"/>
        <dbReference type="ChEBI" id="CHEBI:57309"/>
        <dbReference type="ChEBI" id="CHEBI:131725"/>
        <dbReference type="EC" id="1.3.3.15"/>
    </reaction>
    <physiologicalReaction direction="left-to-right" evidence="1">
        <dbReference type="Rhea" id="RHEA:43437"/>
    </physiologicalReaction>
</comment>
<comment type="similarity">
    <text evidence="4 11">Belongs to the protoporphyrinogen/coproporphyrinogen oxidase family. Coproporphyrinogen III oxidase subfamily.</text>
</comment>
<dbReference type="PANTHER" id="PTHR42923">
    <property type="entry name" value="PROTOPORPHYRINOGEN OXIDASE"/>
    <property type="match status" value="1"/>
</dbReference>
<evidence type="ECO:0000256" key="4">
    <source>
        <dbReference type="ARBA" id="ARBA00008310"/>
    </source>
</evidence>
<dbReference type="Gene3D" id="3.90.660.20">
    <property type="entry name" value="Protoporphyrinogen oxidase, mitochondrial, domain 2"/>
    <property type="match status" value="1"/>
</dbReference>
<evidence type="ECO:0000256" key="11">
    <source>
        <dbReference type="RuleBase" id="RU364052"/>
    </source>
</evidence>
<name>A0A0U1P093_9BACI</name>
<dbReference type="AlphaFoldDB" id="A0A0U1P093"/>
<dbReference type="GO" id="GO:0006783">
    <property type="term" value="P:heme biosynthetic process"/>
    <property type="evidence" value="ECO:0007669"/>
    <property type="project" value="UniProtKB-UniRule"/>
</dbReference>
<evidence type="ECO:0000313" key="14">
    <source>
        <dbReference type="Proteomes" id="UP000199087"/>
    </source>
</evidence>
<dbReference type="Gene3D" id="1.10.3110.10">
    <property type="entry name" value="protoporphyrinogen ix oxidase, domain 3"/>
    <property type="match status" value="1"/>
</dbReference>
<evidence type="ECO:0000256" key="9">
    <source>
        <dbReference type="ARBA" id="ARBA00023002"/>
    </source>
</evidence>
<dbReference type="Proteomes" id="UP000199087">
    <property type="component" value="Unassembled WGS sequence"/>
</dbReference>
<dbReference type="RefSeq" id="WP_090636153.1">
    <property type="nucleotide sequence ID" value="NZ_CVRB01000003.1"/>
</dbReference>